<reference evidence="6 7" key="2">
    <citation type="submission" date="2018-11" db="EMBL/GenBank/DDBJ databases">
        <authorList>
            <consortium name="Pathogen Informatics"/>
        </authorList>
    </citation>
    <scope>NUCLEOTIDE SEQUENCE [LARGE SCALE GENOMIC DNA]</scope>
</reference>
<keyword evidence="7" id="KW-1185">Reference proteome</keyword>
<dbReference type="FunFam" id="2.60.40.10:FF:000032">
    <property type="entry name" value="palladin isoform X1"/>
    <property type="match status" value="1"/>
</dbReference>
<evidence type="ECO:0000259" key="5">
    <source>
        <dbReference type="PROSITE" id="PS50835"/>
    </source>
</evidence>
<dbReference type="CDD" id="cd00096">
    <property type="entry name" value="Ig"/>
    <property type="match status" value="1"/>
</dbReference>
<dbReference type="EMBL" id="UYRT01001147">
    <property type="protein sequence ID" value="VDK29269.1"/>
    <property type="molecule type" value="Genomic_DNA"/>
</dbReference>
<dbReference type="InterPro" id="IPR050958">
    <property type="entry name" value="Cell_Adh-Cytoskel_Orgn"/>
</dbReference>
<name>A0A183CX53_9BILA</name>
<dbReference type="GO" id="GO:0005886">
    <property type="term" value="C:plasma membrane"/>
    <property type="evidence" value="ECO:0007669"/>
    <property type="project" value="TreeGrafter"/>
</dbReference>
<keyword evidence="2" id="KW-0677">Repeat</keyword>
<dbReference type="PROSITE" id="PS50835">
    <property type="entry name" value="IG_LIKE"/>
    <property type="match status" value="1"/>
</dbReference>
<evidence type="ECO:0000313" key="8">
    <source>
        <dbReference type="WBParaSite" id="GPUH_0000104401-mRNA-1"/>
    </source>
</evidence>
<dbReference type="SMART" id="SM00409">
    <property type="entry name" value="IG"/>
    <property type="match status" value="1"/>
</dbReference>
<dbReference type="GO" id="GO:0043025">
    <property type="term" value="C:neuronal cell body"/>
    <property type="evidence" value="ECO:0007669"/>
    <property type="project" value="TreeGrafter"/>
</dbReference>
<reference evidence="8" key="1">
    <citation type="submission" date="2016-06" db="UniProtKB">
        <authorList>
            <consortium name="WormBaseParasite"/>
        </authorList>
    </citation>
    <scope>IDENTIFICATION</scope>
</reference>
<proteinExistence type="predicted"/>
<gene>
    <name evidence="6" type="ORF">GPUH_LOCUS1044</name>
</gene>
<dbReference type="InterPro" id="IPR003598">
    <property type="entry name" value="Ig_sub2"/>
</dbReference>
<keyword evidence="1" id="KW-0732">Signal</keyword>
<evidence type="ECO:0000256" key="4">
    <source>
        <dbReference type="ARBA" id="ARBA00023319"/>
    </source>
</evidence>
<dbReference type="AlphaFoldDB" id="A0A183CX53"/>
<dbReference type="OrthoDB" id="428111at2759"/>
<evidence type="ECO:0000256" key="2">
    <source>
        <dbReference type="ARBA" id="ARBA00022737"/>
    </source>
</evidence>
<dbReference type="PANTHER" id="PTHR45080:SF8">
    <property type="entry name" value="IG-LIKE DOMAIN-CONTAINING PROTEIN"/>
    <property type="match status" value="1"/>
</dbReference>
<dbReference type="InterPro" id="IPR036179">
    <property type="entry name" value="Ig-like_dom_sf"/>
</dbReference>
<dbReference type="WBParaSite" id="GPUH_0000104401-mRNA-1">
    <property type="protein sequence ID" value="GPUH_0000104401-mRNA-1"/>
    <property type="gene ID" value="GPUH_0000104401"/>
</dbReference>
<dbReference type="Gene3D" id="2.60.40.10">
    <property type="entry name" value="Immunoglobulins"/>
    <property type="match status" value="1"/>
</dbReference>
<evidence type="ECO:0000256" key="1">
    <source>
        <dbReference type="ARBA" id="ARBA00022729"/>
    </source>
</evidence>
<accession>A0A183CX53</accession>
<dbReference type="PANTHER" id="PTHR45080">
    <property type="entry name" value="CONTACTIN 5"/>
    <property type="match status" value="1"/>
</dbReference>
<dbReference type="InterPro" id="IPR007110">
    <property type="entry name" value="Ig-like_dom"/>
</dbReference>
<dbReference type="InterPro" id="IPR013783">
    <property type="entry name" value="Ig-like_fold"/>
</dbReference>
<dbReference type="SUPFAM" id="SSF48726">
    <property type="entry name" value="Immunoglobulin"/>
    <property type="match status" value="1"/>
</dbReference>
<evidence type="ECO:0000313" key="6">
    <source>
        <dbReference type="EMBL" id="VDK29269.1"/>
    </source>
</evidence>
<organism evidence="8">
    <name type="scientific">Gongylonema pulchrum</name>
    <dbReference type="NCBI Taxonomy" id="637853"/>
    <lineage>
        <taxon>Eukaryota</taxon>
        <taxon>Metazoa</taxon>
        <taxon>Ecdysozoa</taxon>
        <taxon>Nematoda</taxon>
        <taxon>Chromadorea</taxon>
        <taxon>Rhabditida</taxon>
        <taxon>Spirurina</taxon>
        <taxon>Spiruromorpha</taxon>
        <taxon>Spiruroidea</taxon>
        <taxon>Gongylonematidae</taxon>
        <taxon>Gongylonema</taxon>
    </lineage>
</organism>
<dbReference type="SMART" id="SM00408">
    <property type="entry name" value="IGc2"/>
    <property type="match status" value="1"/>
</dbReference>
<dbReference type="Pfam" id="PF13927">
    <property type="entry name" value="Ig_3"/>
    <property type="match status" value="1"/>
</dbReference>
<dbReference type="GO" id="GO:0008046">
    <property type="term" value="F:axon guidance receptor activity"/>
    <property type="evidence" value="ECO:0007669"/>
    <property type="project" value="TreeGrafter"/>
</dbReference>
<dbReference type="Proteomes" id="UP000271098">
    <property type="component" value="Unassembled WGS sequence"/>
</dbReference>
<dbReference type="GO" id="GO:0050808">
    <property type="term" value="P:synapse organization"/>
    <property type="evidence" value="ECO:0007669"/>
    <property type="project" value="TreeGrafter"/>
</dbReference>
<dbReference type="InterPro" id="IPR003599">
    <property type="entry name" value="Ig_sub"/>
</dbReference>
<dbReference type="GO" id="GO:0030424">
    <property type="term" value="C:axon"/>
    <property type="evidence" value="ECO:0007669"/>
    <property type="project" value="TreeGrafter"/>
</dbReference>
<dbReference type="GO" id="GO:0007156">
    <property type="term" value="P:homophilic cell adhesion via plasma membrane adhesion molecules"/>
    <property type="evidence" value="ECO:0007669"/>
    <property type="project" value="TreeGrafter"/>
</dbReference>
<keyword evidence="3" id="KW-1015">Disulfide bond</keyword>
<evidence type="ECO:0000256" key="3">
    <source>
        <dbReference type="ARBA" id="ARBA00023157"/>
    </source>
</evidence>
<keyword evidence="4" id="KW-0393">Immunoglobulin domain</keyword>
<evidence type="ECO:0000313" key="7">
    <source>
        <dbReference type="Proteomes" id="UP000271098"/>
    </source>
</evidence>
<feature type="domain" description="Ig-like" evidence="5">
    <location>
        <begin position="55"/>
        <end position="145"/>
    </location>
</feature>
<protein>
    <submittedName>
        <fullName evidence="8">Ig-like domain-containing protein</fullName>
    </submittedName>
</protein>
<sequence>MISGGPRDYEFRENNQILRIPKFDPERDNGMYTCSAAQFYSFETVVINVTAYARPQITVLDGLETRQGVEGRDFVIRCQAVGKPPPHYQWTKYTDGDEKIIIPSEKYELDQGTLTIKKLIPADSGAYSCIAKNPLDEARLDYNLTVFSMV</sequence>